<dbReference type="Pfam" id="PF13177">
    <property type="entry name" value="DNA_pol3_delta2"/>
    <property type="match status" value="1"/>
</dbReference>
<dbReference type="EMBL" id="JAVREJ010000001">
    <property type="protein sequence ID" value="MDT0348156.1"/>
    <property type="molecule type" value="Genomic_DNA"/>
</dbReference>
<reference evidence="3" key="1">
    <citation type="submission" date="2023-07" db="EMBL/GenBank/DDBJ databases">
        <title>30 novel species of actinomycetes from the DSMZ collection.</title>
        <authorList>
            <person name="Nouioui I."/>
        </authorList>
    </citation>
    <scope>NUCLEOTIDE SEQUENCE [LARGE SCALE GENOMIC DNA]</scope>
    <source>
        <strain evidence="3">DSM 45834</strain>
    </source>
</reference>
<accession>A0ABU2N2K7</accession>
<keyword evidence="2" id="KW-0548">Nucleotidyltransferase</keyword>
<gene>
    <name evidence="2" type="ORF">RM445_01285</name>
</gene>
<dbReference type="NCBIfam" id="NF005926">
    <property type="entry name" value="PRK07940.1"/>
    <property type="match status" value="1"/>
</dbReference>
<dbReference type="InterPro" id="IPR027417">
    <property type="entry name" value="P-loop_NTPase"/>
</dbReference>
<evidence type="ECO:0000313" key="3">
    <source>
        <dbReference type="Proteomes" id="UP001183202"/>
    </source>
</evidence>
<dbReference type="PANTHER" id="PTHR11669:SF8">
    <property type="entry name" value="DNA POLYMERASE III SUBUNIT DELTA"/>
    <property type="match status" value="1"/>
</dbReference>
<sequence length="383" mass="40573">MSVWDEVVGQPDAVAELSAAAGDPTAMTHAWLFTGPPGSGRSVAARAFAAALQCPRHGCGECPSCHTALAGTHTDIREVVPEGLSIGVSEMRALVQLAARQPALGRYEIVIITDADRLTEGASNALLKAVEEPSDKTVFLLCAPSEHPDDVSATIRSRCRRVTLRSPAPDAVAAVLTARDGFDPETSRWAASVSGGHIGRARHLARDPDARSRRERVLTVPLGLRGLGDAFATAADLDRAATAEADDLSGERDAAEREELGIAMGAGGVGKGVATAARRAKAAEKDLEKRQKLRNTRSRRDVLDLALIDLAGFYRDVLVAGSGAEVALTSPDRAADVQRAAREWRPESALRRLEAVLACREALDRNVKPLVALEAMMVALHQG</sequence>
<dbReference type="SUPFAM" id="SSF52540">
    <property type="entry name" value="P-loop containing nucleoside triphosphate hydrolases"/>
    <property type="match status" value="1"/>
</dbReference>
<evidence type="ECO:0000313" key="2">
    <source>
        <dbReference type="EMBL" id="MDT0348156.1"/>
    </source>
</evidence>
<feature type="domain" description="AAA+ ATPase" evidence="1">
    <location>
        <begin position="27"/>
        <end position="167"/>
    </location>
</feature>
<dbReference type="Proteomes" id="UP001183202">
    <property type="component" value="Unassembled WGS sequence"/>
</dbReference>
<keyword evidence="2" id="KW-0808">Transferase</keyword>
<comment type="caution">
    <text evidence="2">The sequence shown here is derived from an EMBL/GenBank/DDBJ whole genome shotgun (WGS) entry which is preliminary data.</text>
</comment>
<dbReference type="InterPro" id="IPR003593">
    <property type="entry name" value="AAA+_ATPase"/>
</dbReference>
<organism evidence="2 3">
    <name type="scientific">Pseudonocardia charpentierae</name>
    <dbReference type="NCBI Taxonomy" id="3075545"/>
    <lineage>
        <taxon>Bacteria</taxon>
        <taxon>Bacillati</taxon>
        <taxon>Actinomycetota</taxon>
        <taxon>Actinomycetes</taxon>
        <taxon>Pseudonocardiales</taxon>
        <taxon>Pseudonocardiaceae</taxon>
        <taxon>Pseudonocardia</taxon>
    </lineage>
</organism>
<dbReference type="GO" id="GO:0003887">
    <property type="term" value="F:DNA-directed DNA polymerase activity"/>
    <property type="evidence" value="ECO:0007669"/>
    <property type="project" value="UniProtKB-EC"/>
</dbReference>
<dbReference type="InterPro" id="IPR050238">
    <property type="entry name" value="DNA_Rep/Repair_Clamp_Loader"/>
</dbReference>
<keyword evidence="3" id="KW-1185">Reference proteome</keyword>
<proteinExistence type="predicted"/>
<name>A0ABU2N2K7_9PSEU</name>
<dbReference type="RefSeq" id="WP_311554056.1">
    <property type="nucleotide sequence ID" value="NZ_JAVREJ010000001.1"/>
</dbReference>
<dbReference type="EC" id="2.7.7.7" evidence="2"/>
<protein>
    <submittedName>
        <fullName evidence="2">DNA polymerase III subunit delta</fullName>
        <ecNumber evidence="2">2.7.7.7</ecNumber>
    </submittedName>
</protein>
<dbReference type="Gene3D" id="3.40.50.300">
    <property type="entry name" value="P-loop containing nucleotide triphosphate hydrolases"/>
    <property type="match status" value="1"/>
</dbReference>
<dbReference type="SMART" id="SM00382">
    <property type="entry name" value="AAA"/>
    <property type="match status" value="1"/>
</dbReference>
<evidence type="ECO:0000259" key="1">
    <source>
        <dbReference type="SMART" id="SM00382"/>
    </source>
</evidence>
<dbReference type="PANTHER" id="PTHR11669">
    <property type="entry name" value="REPLICATION FACTOR C / DNA POLYMERASE III GAMMA-TAU SUBUNIT"/>
    <property type="match status" value="1"/>
</dbReference>